<organism evidence="2 3">
    <name type="scientific">Sediminimonas qiaohouensis</name>
    <dbReference type="NCBI Taxonomy" id="552061"/>
    <lineage>
        <taxon>Bacteria</taxon>
        <taxon>Pseudomonadati</taxon>
        <taxon>Pseudomonadota</taxon>
        <taxon>Alphaproteobacteria</taxon>
        <taxon>Rhodobacterales</taxon>
        <taxon>Roseobacteraceae</taxon>
        <taxon>Sediminimonas</taxon>
    </lineage>
</organism>
<dbReference type="AlphaFoldDB" id="A0A7C9L9D2"/>
<protein>
    <submittedName>
        <fullName evidence="2">MarR family transcriptional regulator</fullName>
    </submittedName>
</protein>
<dbReference type="Gene3D" id="1.10.10.10">
    <property type="entry name" value="Winged helix-like DNA-binding domain superfamily/Winged helix DNA-binding domain"/>
    <property type="match status" value="1"/>
</dbReference>
<dbReference type="PROSITE" id="PS50995">
    <property type="entry name" value="HTH_MARR_2"/>
    <property type="match status" value="1"/>
</dbReference>
<sequence length="157" mass="17889">MVKSKQSKTVEFVEAEPRSALEEFVGYNLKRAYVTVQHDFRATLGQDGLAPRVFSVLSLVVQFPNVTQSALARMLGIERSGLVAIIDELEERGYLLRTTVPGDRRVQALVPTQEGQDALREIFEAVREHEARLLKNLSHDEKQTLLRLLQKIWMVED</sequence>
<dbReference type="InterPro" id="IPR036390">
    <property type="entry name" value="WH_DNA-bd_sf"/>
</dbReference>
<dbReference type="PRINTS" id="PR00598">
    <property type="entry name" value="HTHMARR"/>
</dbReference>
<feature type="domain" description="HTH marR-type" evidence="1">
    <location>
        <begin position="22"/>
        <end position="154"/>
    </location>
</feature>
<dbReference type="Pfam" id="PF12802">
    <property type="entry name" value="MarR_2"/>
    <property type="match status" value="1"/>
</dbReference>
<evidence type="ECO:0000259" key="1">
    <source>
        <dbReference type="PROSITE" id="PS50995"/>
    </source>
</evidence>
<comment type="caution">
    <text evidence="2">The sequence shown here is derived from an EMBL/GenBank/DDBJ whole genome shotgun (WGS) entry which is preliminary data.</text>
</comment>
<name>A0A7C9L9D2_9RHOB</name>
<dbReference type="InterPro" id="IPR039422">
    <property type="entry name" value="MarR/SlyA-like"/>
</dbReference>
<dbReference type="EMBL" id="VENJ01000002">
    <property type="protein sequence ID" value="MTJ03097.1"/>
    <property type="molecule type" value="Genomic_DNA"/>
</dbReference>
<dbReference type="GO" id="GO:0006950">
    <property type="term" value="P:response to stress"/>
    <property type="evidence" value="ECO:0007669"/>
    <property type="project" value="TreeGrafter"/>
</dbReference>
<dbReference type="SUPFAM" id="SSF46785">
    <property type="entry name" value="Winged helix' DNA-binding domain"/>
    <property type="match status" value="1"/>
</dbReference>
<proteinExistence type="predicted"/>
<dbReference type="GO" id="GO:0003700">
    <property type="term" value="F:DNA-binding transcription factor activity"/>
    <property type="evidence" value="ECO:0007669"/>
    <property type="project" value="InterPro"/>
</dbReference>
<evidence type="ECO:0000313" key="3">
    <source>
        <dbReference type="Proteomes" id="UP000483078"/>
    </source>
</evidence>
<dbReference type="InterPro" id="IPR036388">
    <property type="entry name" value="WH-like_DNA-bd_sf"/>
</dbReference>
<evidence type="ECO:0000313" key="2">
    <source>
        <dbReference type="EMBL" id="MTJ03097.1"/>
    </source>
</evidence>
<dbReference type="InterPro" id="IPR000835">
    <property type="entry name" value="HTH_MarR-typ"/>
</dbReference>
<dbReference type="Proteomes" id="UP000483078">
    <property type="component" value="Unassembled WGS sequence"/>
</dbReference>
<reference evidence="2 3" key="1">
    <citation type="submission" date="2019-06" db="EMBL/GenBank/DDBJ databases">
        <title>Enrichment of Autotrophic Halophilic Microorganisms from Red Sea Brine Pool Using Microbial Electrosynthesis System.</title>
        <authorList>
            <person name="Alqahtani M.F."/>
            <person name="Bajracharya S."/>
            <person name="Katuri K.P."/>
            <person name="Ali M."/>
            <person name="Saikaly P.E."/>
        </authorList>
    </citation>
    <scope>NUCLEOTIDE SEQUENCE [LARGE SCALE GENOMIC DNA]</scope>
    <source>
        <strain evidence="2">MES6</strain>
    </source>
</reference>
<dbReference type="PANTHER" id="PTHR33164">
    <property type="entry name" value="TRANSCRIPTIONAL REGULATOR, MARR FAMILY"/>
    <property type="match status" value="1"/>
</dbReference>
<dbReference type="PANTHER" id="PTHR33164:SF89">
    <property type="entry name" value="MARR FAMILY REGULATORY PROTEIN"/>
    <property type="match status" value="1"/>
</dbReference>
<gene>
    <name evidence="2" type="ORF">FH759_00205</name>
</gene>
<accession>A0A7C9L9D2</accession>
<dbReference type="SMART" id="SM00347">
    <property type="entry name" value="HTH_MARR"/>
    <property type="match status" value="1"/>
</dbReference>